<keyword evidence="5" id="KW-1185">Reference proteome</keyword>
<keyword evidence="3" id="KW-0653">Protein transport</keyword>
<evidence type="ECO:0000313" key="5">
    <source>
        <dbReference type="Proteomes" id="UP001620626"/>
    </source>
</evidence>
<dbReference type="SMART" id="SM00185">
    <property type="entry name" value="ARM"/>
    <property type="match status" value="3"/>
</dbReference>
<keyword evidence="2" id="KW-0813">Transport</keyword>
<evidence type="ECO:0000256" key="2">
    <source>
        <dbReference type="ARBA" id="ARBA00022448"/>
    </source>
</evidence>
<evidence type="ECO:0000313" key="4">
    <source>
        <dbReference type="EMBL" id="KAL3107491.1"/>
    </source>
</evidence>
<organism evidence="4 5">
    <name type="scientific">Heterodera trifolii</name>
    <dbReference type="NCBI Taxonomy" id="157864"/>
    <lineage>
        <taxon>Eukaryota</taxon>
        <taxon>Metazoa</taxon>
        <taxon>Ecdysozoa</taxon>
        <taxon>Nematoda</taxon>
        <taxon>Chromadorea</taxon>
        <taxon>Rhabditida</taxon>
        <taxon>Tylenchina</taxon>
        <taxon>Tylenchomorpha</taxon>
        <taxon>Tylenchoidea</taxon>
        <taxon>Heteroderidae</taxon>
        <taxon>Heteroderinae</taxon>
        <taxon>Heterodera</taxon>
    </lineage>
</organism>
<evidence type="ECO:0000256" key="3">
    <source>
        <dbReference type="ARBA" id="ARBA00022927"/>
    </source>
</evidence>
<dbReference type="InterPro" id="IPR016024">
    <property type="entry name" value="ARM-type_fold"/>
</dbReference>
<dbReference type="PANTHER" id="PTHR23316">
    <property type="entry name" value="IMPORTIN ALPHA"/>
    <property type="match status" value="1"/>
</dbReference>
<sequence length="389" mass="44317">MAEDRRQVEKLEATTKIREMFDLILKGNVDVQLINECISLNVFGFLVDCLSTDNASHPQLVANAMVALAIIASQKSEPILELQNVMDYLNYGHKYLREDEENKNVASILKNFMHNDIENAKSKDPVEKIEGVTKIHRILKECQINDCSLMPMTNELISAGALGPLVDCLSKDNASNPQLVSNVMATLAIIATQKAEHIFEVQNVMDYLNYWLMNSRDEEVKKNAASILKNFMYKLVVMAEDRRQVEKLEATTKIREMFDLILKGNVDVQLINECISLNVFGFLVDCLSTDNASHPQLVANAMAALANIAPQKATEIYYSKHFMVFIYLENWIKSSTDEELLKNAISITKHIITKDYVQEMDYRKFSTLFNSRNKEIFEEALWAAYHLIS</sequence>
<accession>A0ABD2KX41</accession>
<dbReference type="SUPFAM" id="SSF48371">
    <property type="entry name" value="ARM repeat"/>
    <property type="match status" value="1"/>
</dbReference>
<evidence type="ECO:0000256" key="1">
    <source>
        <dbReference type="ARBA" id="ARBA00010394"/>
    </source>
</evidence>
<dbReference type="AlphaFoldDB" id="A0ABD2KX41"/>
<dbReference type="GO" id="GO:0015031">
    <property type="term" value="P:protein transport"/>
    <property type="evidence" value="ECO:0007669"/>
    <property type="project" value="UniProtKB-KW"/>
</dbReference>
<reference evidence="4 5" key="1">
    <citation type="submission" date="2024-10" db="EMBL/GenBank/DDBJ databases">
        <authorList>
            <person name="Kim D."/>
        </authorList>
    </citation>
    <scope>NUCLEOTIDE SEQUENCE [LARGE SCALE GENOMIC DNA]</scope>
    <source>
        <strain evidence="4">BH-2024</strain>
    </source>
</reference>
<dbReference type="EMBL" id="JBICBT010000616">
    <property type="protein sequence ID" value="KAL3107491.1"/>
    <property type="molecule type" value="Genomic_DNA"/>
</dbReference>
<comment type="caution">
    <text evidence="4">The sequence shown here is derived from an EMBL/GenBank/DDBJ whole genome shotgun (WGS) entry which is preliminary data.</text>
</comment>
<dbReference type="Gene3D" id="1.25.10.10">
    <property type="entry name" value="Leucine-rich Repeat Variant"/>
    <property type="match status" value="1"/>
</dbReference>
<dbReference type="InterPro" id="IPR000225">
    <property type="entry name" value="Armadillo"/>
</dbReference>
<proteinExistence type="inferred from homology"/>
<protein>
    <submittedName>
        <fullName evidence="4">Uncharacterized protein</fullName>
    </submittedName>
</protein>
<comment type="similarity">
    <text evidence="1">Belongs to the importin alpha family.</text>
</comment>
<dbReference type="Proteomes" id="UP001620626">
    <property type="component" value="Unassembled WGS sequence"/>
</dbReference>
<name>A0ABD2KX41_9BILA</name>
<dbReference type="InterPro" id="IPR011989">
    <property type="entry name" value="ARM-like"/>
</dbReference>
<gene>
    <name evidence="4" type="ORF">niasHT_014208</name>
</gene>